<feature type="region of interest" description="Disordered" evidence="1">
    <location>
        <begin position="131"/>
        <end position="161"/>
    </location>
</feature>
<evidence type="ECO:0000313" key="2">
    <source>
        <dbReference type="EMBL" id="QBZ64423.1"/>
    </source>
</evidence>
<gene>
    <name evidence="2" type="ORF">PoMZ_06121</name>
</gene>
<feature type="compositionally biased region" description="Basic and acidic residues" evidence="1">
    <location>
        <begin position="144"/>
        <end position="161"/>
    </location>
</feature>
<evidence type="ECO:0000256" key="1">
    <source>
        <dbReference type="SAM" id="MobiDB-lite"/>
    </source>
</evidence>
<dbReference type="Proteomes" id="UP000294847">
    <property type="component" value="Chromosome 6"/>
</dbReference>
<dbReference type="AlphaFoldDB" id="A0A4P7NPU7"/>
<accession>A0A4P7NPU7</accession>
<feature type="region of interest" description="Disordered" evidence="1">
    <location>
        <begin position="92"/>
        <end position="117"/>
    </location>
</feature>
<name>A0A4P7NPU7_PYROR</name>
<organism evidence="2 3">
    <name type="scientific">Pyricularia oryzae</name>
    <name type="common">Rice blast fungus</name>
    <name type="synonym">Magnaporthe oryzae</name>
    <dbReference type="NCBI Taxonomy" id="318829"/>
    <lineage>
        <taxon>Eukaryota</taxon>
        <taxon>Fungi</taxon>
        <taxon>Dikarya</taxon>
        <taxon>Ascomycota</taxon>
        <taxon>Pezizomycotina</taxon>
        <taxon>Sordariomycetes</taxon>
        <taxon>Sordariomycetidae</taxon>
        <taxon>Magnaporthales</taxon>
        <taxon>Pyriculariaceae</taxon>
        <taxon>Pyricularia</taxon>
    </lineage>
</organism>
<reference evidence="2 3" key="1">
    <citation type="journal article" date="2019" name="Mol. Biol. Evol.">
        <title>Blast fungal genomes show frequent chromosomal changes, gene gains and losses, and effector gene turnover.</title>
        <authorList>
            <person name="Gomez Luciano L.B."/>
            <person name="Jason Tsai I."/>
            <person name="Chuma I."/>
            <person name="Tosa Y."/>
            <person name="Chen Y.H."/>
            <person name="Li J.Y."/>
            <person name="Li M.Y."/>
            <person name="Jade Lu M.Y."/>
            <person name="Nakayashiki H."/>
            <person name="Li W.H."/>
        </authorList>
    </citation>
    <scope>NUCLEOTIDE SEQUENCE [LARGE SCALE GENOMIC DNA]</scope>
    <source>
        <strain evidence="2">MZ5-1-6</strain>
    </source>
</reference>
<protein>
    <submittedName>
        <fullName evidence="2">Uncharacterized protein</fullName>
    </submittedName>
</protein>
<feature type="non-terminal residue" evidence="2">
    <location>
        <position position="161"/>
    </location>
</feature>
<proteinExistence type="predicted"/>
<evidence type="ECO:0000313" key="3">
    <source>
        <dbReference type="Proteomes" id="UP000294847"/>
    </source>
</evidence>
<dbReference type="EMBL" id="CP034209">
    <property type="protein sequence ID" value="QBZ64423.1"/>
    <property type="molecule type" value="Genomic_DNA"/>
</dbReference>
<feature type="compositionally biased region" description="Polar residues" evidence="1">
    <location>
        <begin position="92"/>
        <end position="104"/>
    </location>
</feature>
<sequence>MTSDKHPFLALMSHLPKSLKLKVHCNSASGSADYLSRLAEERFLSTGISKISIRLKDFLRHKNSNVNNLVARDNRSDAIPLSLEVSSVADASHNSSCLPERTSSPDPMAPPPALPVPTTLETMSSTALSIIPLSQIMPPAKRHREADTSEREPKITPEDFT</sequence>